<dbReference type="AlphaFoldDB" id="A0A518K367"/>
<keyword evidence="3" id="KW-1185">Reference proteome</keyword>
<name>A0A518K367_9BACT</name>
<dbReference type="RefSeq" id="WP_145106137.1">
    <property type="nucleotide sequence ID" value="NZ_CP036349.1"/>
</dbReference>
<sequence>MPLDHQPPLRLVAVAADVRRARSLAASVASAFDAAEPVLVATVAEALAALRREPFDALVALHEPPTVDALVLARALRGAGDETPVAILGAARAIDLEAASWDAGADEYACLAETTAAQLAGRMRRAIEARERLREMRRALLAEQQQLARDEEQSRRLVESQQRLVAELRMLPDQPLADVVTTLRLNRDAGAAYSDLLRRAVVSGSPRSDELTRLADDLADEGITGPRLLELHLAAVNDTVAGLAPRAAQAVRDEADRLLFEAVVHLAEAYRRRYLRAVPAQVTPASKAA</sequence>
<gene>
    <name evidence="2" type="ORF">Spa11_03990</name>
</gene>
<keyword evidence="1" id="KW-0175">Coiled coil</keyword>
<feature type="coiled-coil region" evidence="1">
    <location>
        <begin position="116"/>
        <end position="153"/>
    </location>
</feature>
<dbReference type="InterPro" id="IPR011006">
    <property type="entry name" value="CheY-like_superfamily"/>
</dbReference>
<dbReference type="Gene3D" id="3.40.50.2300">
    <property type="match status" value="1"/>
</dbReference>
<dbReference type="KEGG" id="bmei:Spa11_03990"/>
<reference evidence="2 3" key="1">
    <citation type="submission" date="2019-02" db="EMBL/GenBank/DDBJ databases">
        <title>Deep-cultivation of Planctomycetes and their phenomic and genomic characterization uncovers novel biology.</title>
        <authorList>
            <person name="Wiegand S."/>
            <person name="Jogler M."/>
            <person name="Boedeker C."/>
            <person name="Pinto D."/>
            <person name="Vollmers J."/>
            <person name="Rivas-Marin E."/>
            <person name="Kohn T."/>
            <person name="Peeters S.H."/>
            <person name="Heuer A."/>
            <person name="Rast P."/>
            <person name="Oberbeckmann S."/>
            <person name="Bunk B."/>
            <person name="Jeske O."/>
            <person name="Meyerdierks A."/>
            <person name="Storesund J.E."/>
            <person name="Kallscheuer N."/>
            <person name="Luecker S."/>
            <person name="Lage O.M."/>
            <person name="Pohl T."/>
            <person name="Merkel B.J."/>
            <person name="Hornburger P."/>
            <person name="Mueller R.-W."/>
            <person name="Bruemmer F."/>
            <person name="Labrenz M."/>
            <person name="Spormann A.M."/>
            <person name="Op den Camp H."/>
            <person name="Overmann J."/>
            <person name="Amann R."/>
            <person name="Jetten M.S.M."/>
            <person name="Mascher T."/>
            <person name="Medema M.H."/>
            <person name="Devos D.P."/>
            <person name="Kaster A.-K."/>
            <person name="Ovreas L."/>
            <person name="Rohde M."/>
            <person name="Galperin M.Y."/>
            <person name="Jogler C."/>
        </authorList>
    </citation>
    <scope>NUCLEOTIDE SEQUENCE [LARGE SCALE GENOMIC DNA]</scope>
    <source>
        <strain evidence="2 3">Spa11</strain>
    </source>
</reference>
<dbReference type="EMBL" id="CP036349">
    <property type="protein sequence ID" value="QDV72227.1"/>
    <property type="molecule type" value="Genomic_DNA"/>
</dbReference>
<organism evidence="2 3">
    <name type="scientific">Botrimarina mediterranea</name>
    <dbReference type="NCBI Taxonomy" id="2528022"/>
    <lineage>
        <taxon>Bacteria</taxon>
        <taxon>Pseudomonadati</taxon>
        <taxon>Planctomycetota</taxon>
        <taxon>Planctomycetia</taxon>
        <taxon>Pirellulales</taxon>
        <taxon>Lacipirellulaceae</taxon>
        <taxon>Botrimarina</taxon>
    </lineage>
</organism>
<accession>A0A518K367</accession>
<protein>
    <recommendedName>
        <fullName evidence="4">Response regulatory domain-containing protein</fullName>
    </recommendedName>
</protein>
<evidence type="ECO:0000313" key="3">
    <source>
        <dbReference type="Proteomes" id="UP000316426"/>
    </source>
</evidence>
<dbReference type="Proteomes" id="UP000316426">
    <property type="component" value="Chromosome"/>
</dbReference>
<proteinExistence type="predicted"/>
<evidence type="ECO:0000256" key="1">
    <source>
        <dbReference type="SAM" id="Coils"/>
    </source>
</evidence>
<dbReference type="SUPFAM" id="SSF52172">
    <property type="entry name" value="CheY-like"/>
    <property type="match status" value="1"/>
</dbReference>
<evidence type="ECO:0000313" key="2">
    <source>
        <dbReference type="EMBL" id="QDV72227.1"/>
    </source>
</evidence>
<evidence type="ECO:0008006" key="4">
    <source>
        <dbReference type="Google" id="ProtNLM"/>
    </source>
</evidence>